<dbReference type="EMBL" id="MCRI01000080">
    <property type="protein sequence ID" value="ODN65407.1"/>
    <property type="molecule type" value="Genomic_DNA"/>
</dbReference>
<keyword evidence="24" id="KW-1185">Reference proteome</keyword>
<dbReference type="InterPro" id="IPR023616">
    <property type="entry name" value="Cyt_c_oxase-like_su1_dom"/>
</dbReference>
<comment type="catalytic activity">
    <reaction evidence="18">
        <text>4 Fe(II)-[cytochrome c] + O2 + 8 H(+)(in) = 4 Fe(III)-[cytochrome c] + 2 H2O + 4 H(+)(out)</text>
        <dbReference type="Rhea" id="RHEA:11436"/>
        <dbReference type="Rhea" id="RHEA-COMP:10350"/>
        <dbReference type="Rhea" id="RHEA-COMP:14399"/>
        <dbReference type="ChEBI" id="CHEBI:15377"/>
        <dbReference type="ChEBI" id="CHEBI:15378"/>
        <dbReference type="ChEBI" id="CHEBI:15379"/>
        <dbReference type="ChEBI" id="CHEBI:29033"/>
        <dbReference type="ChEBI" id="CHEBI:29034"/>
        <dbReference type="EC" id="7.1.1.9"/>
    </reaction>
</comment>
<evidence type="ECO:0000256" key="16">
    <source>
        <dbReference type="ARBA" id="ARBA00023008"/>
    </source>
</evidence>
<dbReference type="UniPathway" id="UPA00705"/>
<feature type="transmembrane region" description="Helical" evidence="21">
    <location>
        <begin position="162"/>
        <end position="183"/>
    </location>
</feature>
<dbReference type="PANTHER" id="PTHR10422:SF29">
    <property type="entry name" value="CYTOCHROME C OXIDASE SUBUNIT 1 HOMOLOG, BACTEROID"/>
    <property type="match status" value="1"/>
</dbReference>
<keyword evidence="6 20" id="KW-0813">Transport</keyword>
<dbReference type="PROSITE" id="PS00077">
    <property type="entry name" value="COX1_CUB"/>
    <property type="match status" value="1"/>
</dbReference>
<dbReference type="SUPFAM" id="SSF81442">
    <property type="entry name" value="Cytochrome c oxidase subunit I-like"/>
    <property type="match status" value="1"/>
</dbReference>
<keyword evidence="15 19" id="KW-0408">Iron</keyword>
<comment type="subcellular location">
    <subcellularLocation>
        <location evidence="2">Cell membrane</location>
        <topology evidence="2">Multi-pass membrane protein</topology>
    </subcellularLocation>
</comment>
<evidence type="ECO:0000256" key="3">
    <source>
        <dbReference type="ARBA" id="ARBA00004673"/>
    </source>
</evidence>
<comment type="caution">
    <text evidence="23">The sequence shown here is derived from an EMBL/GenBank/DDBJ whole genome shotgun (WGS) entry which is preliminary data.</text>
</comment>
<evidence type="ECO:0000256" key="8">
    <source>
        <dbReference type="ARBA" id="ARBA00022617"/>
    </source>
</evidence>
<feature type="transmembrane region" description="Helical" evidence="21">
    <location>
        <begin position="273"/>
        <end position="297"/>
    </location>
</feature>
<keyword evidence="10 20" id="KW-0812">Transmembrane</keyword>
<evidence type="ECO:0000256" key="2">
    <source>
        <dbReference type="ARBA" id="ARBA00004651"/>
    </source>
</evidence>
<feature type="binding site" description="axial binding residue" evidence="19">
    <location>
        <position position="59"/>
    </location>
    <ligand>
        <name>heme b</name>
        <dbReference type="ChEBI" id="CHEBI:60344"/>
        <label>1; low-spin</label>
    </ligand>
    <ligandPart>
        <name>Fe</name>
        <dbReference type="ChEBI" id="CHEBI:18248"/>
    </ligandPart>
</feature>
<dbReference type="GO" id="GO:0006119">
    <property type="term" value="P:oxidative phosphorylation"/>
    <property type="evidence" value="ECO:0007669"/>
    <property type="project" value="UniProtKB-UniPathway"/>
</dbReference>
<dbReference type="NCBIfam" id="TIGR00780">
    <property type="entry name" value="ccoN"/>
    <property type="match status" value="1"/>
</dbReference>
<evidence type="ECO:0000256" key="14">
    <source>
        <dbReference type="ARBA" id="ARBA00022989"/>
    </source>
</evidence>
<comment type="cofactor">
    <cofactor evidence="19">
        <name>heme</name>
        <dbReference type="ChEBI" id="CHEBI:30413"/>
    </cofactor>
    <text evidence="19">Binds 2 heme groups per subunit, denoted as high- and low-spin.</text>
</comment>
<feature type="binding site" description="axial binding residue" evidence="19">
    <location>
        <position position="346"/>
    </location>
    <ligand>
        <name>heme b</name>
        <dbReference type="ChEBI" id="CHEBI:60344"/>
        <label>1; low-spin</label>
    </ligand>
    <ligandPart>
        <name>Fe</name>
        <dbReference type="ChEBI" id="CHEBI:18248"/>
    </ligandPart>
</feature>
<dbReference type="PATRIC" id="fig|291169.3.peg.2834"/>
<feature type="domain" description="Cytochrome oxidase subunit I profile" evidence="22">
    <location>
        <begin position="15"/>
        <end position="475"/>
    </location>
</feature>
<keyword evidence="13 20" id="KW-0249">Electron transport</keyword>
<dbReference type="AlphaFoldDB" id="A0A1E3GN25"/>
<name>A0A1E3GN25_9GAMM</name>
<keyword evidence="14 21" id="KW-1133">Transmembrane helix</keyword>
<dbReference type="InterPro" id="IPR004677">
    <property type="entry name" value="Cyt_c_oxidase_cbb3_su1"/>
</dbReference>
<dbReference type="PROSITE" id="PS50855">
    <property type="entry name" value="COX1"/>
    <property type="match status" value="1"/>
</dbReference>
<evidence type="ECO:0000256" key="12">
    <source>
        <dbReference type="ARBA" id="ARBA00022967"/>
    </source>
</evidence>
<keyword evidence="16" id="KW-0186">Copper</keyword>
<dbReference type="GO" id="GO:0020037">
    <property type="term" value="F:heme binding"/>
    <property type="evidence" value="ECO:0007669"/>
    <property type="project" value="InterPro"/>
</dbReference>
<dbReference type="GO" id="GO:0004129">
    <property type="term" value="F:cytochrome-c oxidase activity"/>
    <property type="evidence" value="ECO:0007669"/>
    <property type="project" value="UniProtKB-EC"/>
</dbReference>
<dbReference type="Proteomes" id="UP000094379">
    <property type="component" value="Unassembled WGS sequence"/>
</dbReference>
<evidence type="ECO:0000256" key="5">
    <source>
        <dbReference type="ARBA" id="ARBA00012949"/>
    </source>
</evidence>
<comment type="pathway">
    <text evidence="3">Energy metabolism; oxidative phosphorylation.</text>
</comment>
<evidence type="ECO:0000256" key="4">
    <source>
        <dbReference type="ARBA" id="ARBA00009578"/>
    </source>
</evidence>
<feature type="transmembrane region" description="Helical" evidence="21">
    <location>
        <begin position="12"/>
        <end position="35"/>
    </location>
</feature>
<evidence type="ECO:0000256" key="10">
    <source>
        <dbReference type="ARBA" id="ARBA00022692"/>
    </source>
</evidence>
<feature type="binding site" description="axial binding residue" evidence="19">
    <location>
        <position position="344"/>
    </location>
    <ligand>
        <name>heme b</name>
        <dbReference type="ChEBI" id="CHEBI:60344"/>
        <label>2; high-spin</label>
    </ligand>
    <ligandPart>
        <name>Fe</name>
        <dbReference type="ChEBI" id="CHEBI:18248"/>
    </ligandPart>
</feature>
<feature type="binding site" evidence="19">
    <location>
        <position position="257"/>
    </location>
    <ligand>
        <name>Cu cation</name>
        <dbReference type="ChEBI" id="CHEBI:23378"/>
        <label>B</label>
    </ligand>
</feature>
<feature type="binding site" evidence="19">
    <location>
        <position position="256"/>
    </location>
    <ligand>
        <name>Cu cation</name>
        <dbReference type="ChEBI" id="CHEBI:23378"/>
        <label>B</label>
    </ligand>
</feature>
<dbReference type="InterPro" id="IPR023615">
    <property type="entry name" value="Cyt_c_Oxase_su1_BS"/>
</dbReference>
<evidence type="ECO:0000256" key="11">
    <source>
        <dbReference type="ARBA" id="ARBA00022723"/>
    </source>
</evidence>
<evidence type="ECO:0000313" key="24">
    <source>
        <dbReference type="Proteomes" id="UP000094379"/>
    </source>
</evidence>
<evidence type="ECO:0000256" key="6">
    <source>
        <dbReference type="ARBA" id="ARBA00022448"/>
    </source>
</evidence>
<evidence type="ECO:0000313" key="23">
    <source>
        <dbReference type="EMBL" id="ODN65407.1"/>
    </source>
</evidence>
<evidence type="ECO:0000256" key="20">
    <source>
        <dbReference type="RuleBase" id="RU000370"/>
    </source>
</evidence>
<evidence type="ECO:0000256" key="13">
    <source>
        <dbReference type="ARBA" id="ARBA00022982"/>
    </source>
</evidence>
<feature type="transmembrane region" description="Helical" evidence="21">
    <location>
        <begin position="341"/>
        <end position="362"/>
    </location>
</feature>
<evidence type="ECO:0000256" key="17">
    <source>
        <dbReference type="ARBA" id="ARBA00023136"/>
    </source>
</evidence>
<protein>
    <recommendedName>
        <fullName evidence="5">cytochrome-c oxidase</fullName>
        <ecNumber evidence="5">7.1.1.9</ecNumber>
    </recommendedName>
</protein>
<proteinExistence type="inferred from homology"/>
<evidence type="ECO:0000256" key="15">
    <source>
        <dbReference type="ARBA" id="ARBA00023004"/>
    </source>
</evidence>
<dbReference type="InterPro" id="IPR000883">
    <property type="entry name" value="Cyt_C_Oxase_1"/>
</dbReference>
<keyword evidence="12" id="KW-1278">Translocase</keyword>
<dbReference type="GO" id="GO:0022904">
    <property type="term" value="P:respiratory electron transport chain"/>
    <property type="evidence" value="ECO:0007669"/>
    <property type="project" value="TreeGrafter"/>
</dbReference>
<keyword evidence="9 20" id="KW-0679">Respiratory chain</keyword>
<keyword evidence="8 19" id="KW-0349">Heme</keyword>
<dbReference type="RefSeq" id="WP_069297135.1">
    <property type="nucleotide sequence ID" value="NZ_MCRI01000080.1"/>
</dbReference>
<feature type="transmembrane region" description="Helical" evidence="21">
    <location>
        <begin position="383"/>
        <end position="411"/>
    </location>
</feature>
<evidence type="ECO:0000256" key="7">
    <source>
        <dbReference type="ARBA" id="ARBA00022475"/>
    </source>
</evidence>
<dbReference type="GO" id="GO:0015990">
    <property type="term" value="P:electron transport coupled proton transport"/>
    <property type="evidence" value="ECO:0007669"/>
    <property type="project" value="TreeGrafter"/>
</dbReference>
<dbReference type="EC" id="7.1.1.9" evidence="5"/>
<keyword evidence="11 19" id="KW-0479">Metal-binding</keyword>
<evidence type="ECO:0000256" key="1">
    <source>
        <dbReference type="ARBA" id="ARBA00001970"/>
    </source>
</evidence>
<gene>
    <name evidence="23" type="ORF">A9E74_02797</name>
</gene>
<dbReference type="Gene3D" id="1.20.210.10">
    <property type="entry name" value="Cytochrome c oxidase-like, subunit I domain"/>
    <property type="match status" value="1"/>
</dbReference>
<accession>A0A1E3GN25</accession>
<keyword evidence="7" id="KW-1003">Cell membrane</keyword>
<feature type="transmembrane region" description="Helical" evidence="21">
    <location>
        <begin position="203"/>
        <end position="224"/>
    </location>
</feature>
<evidence type="ECO:0000256" key="9">
    <source>
        <dbReference type="ARBA" id="ARBA00022660"/>
    </source>
</evidence>
<organism evidence="23 24">
    <name type="scientific">Methylophaga muralis</name>
    <dbReference type="NCBI Taxonomy" id="291169"/>
    <lineage>
        <taxon>Bacteria</taxon>
        <taxon>Pseudomonadati</taxon>
        <taxon>Pseudomonadota</taxon>
        <taxon>Gammaproteobacteria</taxon>
        <taxon>Thiotrichales</taxon>
        <taxon>Piscirickettsiaceae</taxon>
        <taxon>Methylophaga</taxon>
    </lineage>
</organism>
<comment type="similarity">
    <text evidence="4 20">Belongs to the heme-copper respiratory oxidase family.</text>
</comment>
<dbReference type="InterPro" id="IPR036927">
    <property type="entry name" value="Cyt_c_oxase-like_su1_sf"/>
</dbReference>
<dbReference type="GO" id="GO:0046872">
    <property type="term" value="F:metal ion binding"/>
    <property type="evidence" value="ECO:0007669"/>
    <property type="project" value="UniProtKB-KW"/>
</dbReference>
<dbReference type="Pfam" id="PF00115">
    <property type="entry name" value="COX1"/>
    <property type="match status" value="1"/>
</dbReference>
<dbReference type="PANTHER" id="PTHR10422">
    <property type="entry name" value="CYTOCHROME C OXIDASE SUBUNIT 1"/>
    <property type="match status" value="1"/>
</dbReference>
<feature type="transmembrane region" description="Helical" evidence="21">
    <location>
        <begin position="431"/>
        <end position="454"/>
    </location>
</feature>
<evidence type="ECO:0000256" key="18">
    <source>
        <dbReference type="ARBA" id="ARBA00047816"/>
    </source>
</evidence>
<comment type="cofactor">
    <cofactor evidence="19">
        <name>Cu(2+)</name>
        <dbReference type="ChEBI" id="CHEBI:29036"/>
    </cofactor>
    <text evidence="19">Binds 1 copper ion per subunit, denoted as copper B.</text>
</comment>
<dbReference type="STRING" id="291169.A9E74_02797"/>
<evidence type="ECO:0000259" key="22">
    <source>
        <dbReference type="PROSITE" id="PS50855"/>
    </source>
</evidence>
<feature type="transmembrane region" description="Helical" evidence="21">
    <location>
        <begin position="236"/>
        <end position="253"/>
    </location>
</feature>
<sequence>MVDSAEGYNYSIVKYFMVMACIYLVIGTGVGVFIASQLAWPDLNFDIPYITFGRLRSVHTNTVLYGFAGTVLVATAFYVVQRTSHVRLWSDKLAWFTFWGWNIYMLGIFITLPLGLTQGKEYHEAEWPMDILLAFVWVAFLINFTMTLAIRKVSHIYVANWFYLSLLIMFTFLHVVNSLAIPVGMWKSYSVFAGVQDAMVQWWWGHNAVGFFLTAGFLGIMYYFVPKQANRPIYSYRLSIIHFWALTFGYVWLGAHHLQYTALPDWTGSLGAAISLAMIIPSWGGALNGMFTLSGAWNKLRTDYILRFLIVSLAFYAMSTFEGPVMSSKTVNALSHYTDWTIGHVHSGALGWVAMISIGAIYHMTERMWNTQMFSVKLVNLHFWMATIGTAIYITSMWIAGIMQGLMWRAYDDYGNLSYTFVESVAEMYPYYVMRTFGGFIFFCGAVLMLFNVIRTIRQASSKTISANNQIPQQS</sequence>
<feature type="binding site" evidence="19">
    <location>
        <position position="206"/>
    </location>
    <ligand>
        <name>Cu cation</name>
        <dbReference type="ChEBI" id="CHEBI:23378"/>
        <label>B</label>
    </ligand>
</feature>
<reference evidence="23 24" key="1">
    <citation type="submission" date="2016-07" db="EMBL/GenBank/DDBJ databases">
        <title>Draft Genome Sequence of Methylophaga muralis Bur 1.</title>
        <authorList>
            <person name="Vasilenko O.V."/>
            <person name="Doronina N.V."/>
            <person name="Shmareva M.N."/>
            <person name="Tarlachkov S.V."/>
            <person name="Mustakhimov I."/>
            <person name="Trotsenko Y.A."/>
        </authorList>
    </citation>
    <scope>NUCLEOTIDE SEQUENCE [LARGE SCALE GENOMIC DNA]</scope>
    <source>
        <strain evidence="23 24">Bur 1</strain>
    </source>
</reference>
<evidence type="ECO:0000256" key="19">
    <source>
        <dbReference type="PIRSR" id="PIRSR604677-50"/>
    </source>
</evidence>
<feature type="transmembrane region" description="Helical" evidence="21">
    <location>
        <begin position="93"/>
        <end position="116"/>
    </location>
</feature>
<dbReference type="GO" id="GO:0005886">
    <property type="term" value="C:plasma membrane"/>
    <property type="evidence" value="ECO:0007669"/>
    <property type="project" value="UniProtKB-SubCell"/>
</dbReference>
<feature type="transmembrane region" description="Helical" evidence="21">
    <location>
        <begin position="62"/>
        <end position="81"/>
    </location>
</feature>
<feature type="transmembrane region" description="Helical" evidence="21">
    <location>
        <begin position="304"/>
        <end position="321"/>
    </location>
</feature>
<keyword evidence="17 21" id="KW-0472">Membrane</keyword>
<evidence type="ECO:0000256" key="21">
    <source>
        <dbReference type="SAM" id="Phobius"/>
    </source>
</evidence>
<dbReference type="FunFam" id="1.20.210.10:FF:000005">
    <property type="entry name" value="Cytochrome c oxidase, cbb3-type, subunit I"/>
    <property type="match status" value="1"/>
</dbReference>
<feature type="transmembrane region" description="Helical" evidence="21">
    <location>
        <begin position="131"/>
        <end position="150"/>
    </location>
</feature>
<comment type="cofactor">
    <cofactor evidence="1">
        <name>heme b</name>
        <dbReference type="ChEBI" id="CHEBI:60344"/>
    </cofactor>
</comment>